<keyword evidence="3" id="KW-1185">Reference proteome</keyword>
<evidence type="ECO:0000256" key="1">
    <source>
        <dbReference type="SAM" id="Phobius"/>
    </source>
</evidence>
<dbReference type="InterPro" id="IPR021829">
    <property type="entry name" value="DUF3419"/>
</dbReference>
<proteinExistence type="predicted"/>
<feature type="transmembrane region" description="Helical" evidence="1">
    <location>
        <begin position="22"/>
        <end position="45"/>
    </location>
</feature>
<accession>A0A8H3IGC4</accession>
<reference evidence="2" key="1">
    <citation type="submission" date="2021-03" db="EMBL/GenBank/DDBJ databases">
        <authorList>
            <person name="Tagirdzhanova G."/>
        </authorList>
    </citation>
    <scope>NUCLEOTIDE SEQUENCE</scope>
</reference>
<organism evidence="2 3">
    <name type="scientific">Alectoria fallacina</name>
    <dbReference type="NCBI Taxonomy" id="1903189"/>
    <lineage>
        <taxon>Eukaryota</taxon>
        <taxon>Fungi</taxon>
        <taxon>Dikarya</taxon>
        <taxon>Ascomycota</taxon>
        <taxon>Pezizomycotina</taxon>
        <taxon>Lecanoromycetes</taxon>
        <taxon>OSLEUM clade</taxon>
        <taxon>Lecanoromycetidae</taxon>
        <taxon>Lecanorales</taxon>
        <taxon>Lecanorineae</taxon>
        <taxon>Parmeliaceae</taxon>
        <taxon>Alectoria</taxon>
    </lineage>
</organism>
<dbReference type="Gene3D" id="3.40.50.150">
    <property type="entry name" value="Vaccinia Virus protein VP39"/>
    <property type="match status" value="1"/>
</dbReference>
<dbReference type="PANTHER" id="PTHR47473">
    <property type="entry name" value="BTA1P"/>
    <property type="match status" value="1"/>
</dbReference>
<dbReference type="Proteomes" id="UP000664203">
    <property type="component" value="Unassembled WGS sequence"/>
</dbReference>
<dbReference type="InterPro" id="IPR029063">
    <property type="entry name" value="SAM-dependent_MTases_sf"/>
</dbReference>
<dbReference type="AlphaFoldDB" id="A0A8H3IGC4"/>
<dbReference type="SUPFAM" id="SSF53335">
    <property type="entry name" value="S-adenosyl-L-methionine-dependent methyltransferases"/>
    <property type="match status" value="1"/>
</dbReference>
<gene>
    <name evidence="2" type="ORF">ALECFALPRED_001295</name>
</gene>
<evidence type="ECO:0000313" key="2">
    <source>
        <dbReference type="EMBL" id="CAF9919780.1"/>
    </source>
</evidence>
<dbReference type="EMBL" id="CAJPDR010000128">
    <property type="protein sequence ID" value="CAF9919780.1"/>
    <property type="molecule type" value="Genomic_DNA"/>
</dbReference>
<evidence type="ECO:0000313" key="3">
    <source>
        <dbReference type="Proteomes" id="UP000664203"/>
    </source>
</evidence>
<keyword evidence="1" id="KW-1133">Transmembrane helix</keyword>
<protein>
    <recommendedName>
        <fullName evidence="4">Betaine lipid synthase</fullName>
    </recommendedName>
</protein>
<evidence type="ECO:0008006" key="4">
    <source>
        <dbReference type="Google" id="ProtNLM"/>
    </source>
</evidence>
<dbReference type="Pfam" id="PF13489">
    <property type="entry name" value="Methyltransf_23"/>
    <property type="match status" value="1"/>
</dbReference>
<dbReference type="Pfam" id="PF11899">
    <property type="entry name" value="DUF3419"/>
    <property type="match status" value="1"/>
</dbReference>
<sequence>MALPSFISATIPQSLVPSFQQVSILLAFFSFSFIALAVRFTVIIISRPKHFRVPSGLATFARFFYANFLKPHNGDGAITGQQAALESFYKAQADVYDATRKRLLRGREDMLGLVAAQLSHKDEKGGWMKKRPVWVDIGGGTGYNIEAMQAYLDVPTFFAKVYLVDLSPSLLKVARKRFDRLGWDVEIVCQDARSFRLENYEMAKSATASISSLGSSWSDHNTINSGADLVTMSYSLSMIPDYYSVVDSIPSLLSSDGIVGVVDFYVQSIVEISGRTYTGGSFNRHVTWIKRVFWRAWFDVDRVGLEGARRDYLEYRFGTLKTADERNYLLGGIPYYIFLGTQRGLASSMGTSLGYAQDFIESLDASCTESPYLSPQNHRAEMFQAVENSIPAELRSKAYECAIINLSSNLPLPSMFYQNNHRRIYYDDTLQKHTQFNNEYIYAFTWEDPRVDHRLLNIRSDDVVLCVTSAGDNVLDYLYQAGPRRIHTVDLNPNQNHLLELKIAALQSLPYAQVWKMFGEGRFPAFREALITKLSPHMSSQACQYWLKHASIFSSTRGLYETGGSRHAIKLIRSLFWLLGLSNDVKNMCNAKTLNEQKEVWPRIRRVLLSRALHWTVVSTEWFAWKAAGVPAAQRRMIVEDHRDQAESELRGEAIWEYIVNTLDPVVKNTLVGDDNYFYLLCLQGRYSQRQVHGCKLYVLNFAYKPSRCHPQYLSNRAHRKLSQPGAFDGLRIHTDELQEVICRIAPGTLSHAVVMDSMDWFSSYDSQALTQVQALYRALRIGGKVLLRSAGLKPWYTGVFEKSGFAIRRVGARMPGTCIDRVNMYASAWICTKLPDPTTASYDNIMLPSPTLSVHSRTHSLEKIEE</sequence>
<dbReference type="PANTHER" id="PTHR47473:SF1">
    <property type="entry name" value="METHYLTRANSFERASE DOMAIN-CONTAINING PROTEIN"/>
    <property type="match status" value="1"/>
</dbReference>
<name>A0A8H3IGC4_9LECA</name>
<keyword evidence="1" id="KW-0472">Membrane</keyword>
<dbReference type="CDD" id="cd02440">
    <property type="entry name" value="AdoMet_MTases"/>
    <property type="match status" value="1"/>
</dbReference>
<dbReference type="OrthoDB" id="10253390at2759"/>
<comment type="caution">
    <text evidence="2">The sequence shown here is derived from an EMBL/GenBank/DDBJ whole genome shotgun (WGS) entry which is preliminary data.</text>
</comment>
<keyword evidence="1" id="KW-0812">Transmembrane</keyword>